<proteinExistence type="inferred from homology"/>
<reference evidence="8" key="3">
    <citation type="submission" date="2014-09" db="EMBL/GenBank/DDBJ databases">
        <authorList>
            <person name="Magalhaes I.L.F."/>
            <person name="Oliveira U."/>
            <person name="Santos F.R."/>
            <person name="Vidigal T.H.D.A."/>
            <person name="Brescovit A.D."/>
            <person name="Santos A.J."/>
        </authorList>
    </citation>
    <scope>NUCLEOTIDE SEQUENCE</scope>
</reference>
<dbReference type="PANTHER" id="PTHR10060">
    <property type="entry name" value="TATD FAMILY DEOXYRIBONUCLEASE"/>
    <property type="match status" value="1"/>
</dbReference>
<protein>
    <recommendedName>
        <fullName evidence="5">Deoxyribonuclease TATDN1</fullName>
    </recommendedName>
</protein>
<dbReference type="EMBL" id="GBRD01003703">
    <property type="protein sequence ID" value="JAG62118.1"/>
    <property type="molecule type" value="Transcribed_RNA"/>
</dbReference>
<keyword evidence="4" id="KW-0378">Hydrolase</keyword>
<dbReference type="Gene3D" id="3.20.20.140">
    <property type="entry name" value="Metal-dependent hydrolases"/>
    <property type="match status" value="1"/>
</dbReference>
<dbReference type="InterPro" id="IPR032466">
    <property type="entry name" value="Metal_Hydrolase"/>
</dbReference>
<evidence type="ECO:0000256" key="3">
    <source>
        <dbReference type="ARBA" id="ARBA00022723"/>
    </source>
</evidence>
<sequence length="128" mass="14372">MTESLEDRANEMSKCLDNYILVDVGANLTSRKFNRDLESVVARAKDSGVQKIVVCSQTLKGSKEALRLSQIYPGVLYSTAGGACVPTQETTMHSRTRCIRRFSYDSERVQEFTSSSCVTVIYWFVGKR</sequence>
<evidence type="ECO:0000256" key="2">
    <source>
        <dbReference type="ARBA" id="ARBA00022722"/>
    </source>
</evidence>
<keyword evidence="2" id="KW-0540">Nuclease</keyword>
<dbReference type="PANTHER" id="PTHR10060:SF15">
    <property type="entry name" value="DEOXYRIBONUCLEASE TATDN1"/>
    <property type="match status" value="1"/>
</dbReference>
<comment type="similarity">
    <text evidence="1">Belongs to the metallo-dependent hydrolases superfamily. TatD-type hydrolase family.</text>
</comment>
<reference evidence="7" key="1">
    <citation type="journal article" date="2014" name="PLoS ONE">
        <title>Transcriptome-Based Identification of ABC Transporters in the Western Tarnished Plant Bug Lygus hesperus.</title>
        <authorList>
            <person name="Hull J.J."/>
            <person name="Chaney K."/>
            <person name="Geib S.M."/>
            <person name="Fabrick J.A."/>
            <person name="Brent C.S."/>
            <person name="Walsh D."/>
            <person name="Lavine L.C."/>
        </authorList>
    </citation>
    <scope>NUCLEOTIDE SEQUENCE</scope>
</reference>
<evidence type="ECO:0000256" key="4">
    <source>
        <dbReference type="ARBA" id="ARBA00022801"/>
    </source>
</evidence>
<comment type="function">
    <text evidence="6">Deoxyribonuclease which catalyzes (in vitro) the decatenation of kinetoplast DNA, which are circular DNA catenated to each other, producing linear DNA molecules. Plays an important role in chromosomal segregation and cell cycle progression during eye development probably via its DNA decatenation activity.</text>
</comment>
<dbReference type="GO" id="GO:0008310">
    <property type="term" value="F:single-stranded DNA 3'-5' DNA exonuclease activity"/>
    <property type="evidence" value="ECO:0007669"/>
    <property type="project" value="TreeGrafter"/>
</dbReference>
<dbReference type="GO" id="GO:0046872">
    <property type="term" value="F:metal ion binding"/>
    <property type="evidence" value="ECO:0007669"/>
    <property type="project" value="UniProtKB-KW"/>
</dbReference>
<dbReference type="GO" id="GO:0005829">
    <property type="term" value="C:cytosol"/>
    <property type="evidence" value="ECO:0007669"/>
    <property type="project" value="TreeGrafter"/>
</dbReference>
<dbReference type="EMBL" id="GBHO01002026">
    <property type="protein sequence ID" value="JAG41578.1"/>
    <property type="molecule type" value="Transcribed_RNA"/>
</dbReference>
<evidence type="ECO:0000313" key="8">
    <source>
        <dbReference type="EMBL" id="JAG62118.1"/>
    </source>
</evidence>
<organism evidence="7">
    <name type="scientific">Lygus hesperus</name>
    <name type="common">Western plant bug</name>
    <dbReference type="NCBI Taxonomy" id="30085"/>
    <lineage>
        <taxon>Eukaryota</taxon>
        <taxon>Metazoa</taxon>
        <taxon>Ecdysozoa</taxon>
        <taxon>Arthropoda</taxon>
        <taxon>Hexapoda</taxon>
        <taxon>Insecta</taxon>
        <taxon>Pterygota</taxon>
        <taxon>Neoptera</taxon>
        <taxon>Paraneoptera</taxon>
        <taxon>Hemiptera</taxon>
        <taxon>Heteroptera</taxon>
        <taxon>Panheteroptera</taxon>
        <taxon>Cimicomorpha</taxon>
        <taxon>Miridae</taxon>
        <taxon>Mirini</taxon>
        <taxon>Lygus</taxon>
    </lineage>
</organism>
<dbReference type="EMBL" id="GBRD01003701">
    <property type="protein sequence ID" value="JAG62120.1"/>
    <property type="molecule type" value="Transcribed_RNA"/>
</dbReference>
<evidence type="ECO:0000256" key="6">
    <source>
        <dbReference type="ARBA" id="ARBA00045223"/>
    </source>
</evidence>
<dbReference type="Pfam" id="PF01026">
    <property type="entry name" value="TatD_DNase"/>
    <property type="match status" value="1"/>
</dbReference>
<dbReference type="AlphaFoldDB" id="A0A0A9ZE14"/>
<name>A0A0A9ZE14_LYGHE</name>
<reference evidence="7" key="2">
    <citation type="submission" date="2014-07" db="EMBL/GenBank/DDBJ databases">
        <authorList>
            <person name="Hull J."/>
        </authorList>
    </citation>
    <scope>NUCLEOTIDE SEQUENCE</scope>
</reference>
<dbReference type="InterPro" id="IPR050891">
    <property type="entry name" value="TatD-type_Hydrolase"/>
</dbReference>
<dbReference type="InterPro" id="IPR001130">
    <property type="entry name" value="TatD-like"/>
</dbReference>
<evidence type="ECO:0000313" key="7">
    <source>
        <dbReference type="EMBL" id="JAG41578.1"/>
    </source>
</evidence>
<evidence type="ECO:0000256" key="5">
    <source>
        <dbReference type="ARBA" id="ARBA00039767"/>
    </source>
</evidence>
<dbReference type="SUPFAM" id="SSF51556">
    <property type="entry name" value="Metallo-dependent hydrolases"/>
    <property type="match status" value="1"/>
</dbReference>
<gene>
    <name evidence="7" type="primary">tatD_3</name>
    <name evidence="7" type="ORF">CM83_65921</name>
</gene>
<keyword evidence="3" id="KW-0479">Metal-binding</keyword>
<evidence type="ECO:0000256" key="1">
    <source>
        <dbReference type="ARBA" id="ARBA00009275"/>
    </source>
</evidence>
<accession>A0A0A9ZE14</accession>